<dbReference type="InterPro" id="IPR001466">
    <property type="entry name" value="Beta-lactam-related"/>
</dbReference>
<dbReference type="PATRIC" id="fig|1300347.3.peg.2857"/>
<protein>
    <submittedName>
        <fullName evidence="2">6-aminohexanoate-dimer hydrolase</fullName>
        <ecNumber evidence="2">3.5.1.46</ecNumber>
    </submittedName>
</protein>
<dbReference type="GO" id="GO:0019875">
    <property type="term" value="F:6-aminohexanoate-dimer hydrolase activity"/>
    <property type="evidence" value="ECO:0007669"/>
    <property type="project" value="UniProtKB-EC"/>
</dbReference>
<name>A0A1A9GPB2_9ACTN</name>
<keyword evidence="2" id="KW-0378">Hydrolase</keyword>
<reference evidence="2 3" key="1">
    <citation type="submission" date="2016-03" db="EMBL/GenBank/DDBJ databases">
        <title>Complete genome sequence of a soil Actinobacterium, Nocardioides dokdonensis FR1436.</title>
        <authorList>
            <person name="Kwon S.-K."/>
            <person name="Kim K."/>
            <person name="Kim J.F."/>
        </authorList>
    </citation>
    <scope>NUCLEOTIDE SEQUENCE [LARGE SCALE GENOMIC DNA]</scope>
    <source>
        <strain evidence="2 3">FR1436</strain>
    </source>
</reference>
<dbReference type="InterPro" id="IPR012338">
    <property type="entry name" value="Beta-lactam/transpept-like"/>
</dbReference>
<evidence type="ECO:0000313" key="2">
    <source>
        <dbReference type="EMBL" id="ANH39275.1"/>
    </source>
</evidence>
<feature type="domain" description="Beta-lactamase-related" evidence="1">
    <location>
        <begin position="78"/>
        <end position="358"/>
    </location>
</feature>
<dbReference type="Gene3D" id="3.40.710.10">
    <property type="entry name" value="DD-peptidase/beta-lactamase superfamily"/>
    <property type="match status" value="1"/>
</dbReference>
<gene>
    <name evidence="2" type="primary">nylB'</name>
    <name evidence="2" type="ORF">I601_2859</name>
</gene>
<dbReference type="InterPro" id="IPR050789">
    <property type="entry name" value="Diverse_Enzym_Activities"/>
</dbReference>
<dbReference type="RefSeq" id="WP_068110951.1">
    <property type="nucleotide sequence ID" value="NZ_CP015079.1"/>
</dbReference>
<dbReference type="KEGG" id="ndk:I601_2859"/>
<dbReference type="Proteomes" id="UP000077868">
    <property type="component" value="Chromosome"/>
</dbReference>
<accession>A0A1A9GPB2</accession>
<sequence length="386" mass="41609">MSTTHGPGLEREFAPGEVNLSNWQDPPWNTWGLSHTSEIVPTAVVSRLARSDDVAETSLACADDPTWVELAEATAARSLVVLHRGRTVGEWYGAGMCPTTRHTLMSVSKSLCGLVIGQLIGQGLLREDSVIGEIVPRLKKSAFGEATIRNALDMRVAVEYDETYHDPAAHVAQQDRVAGWRPRLPDDPADTYEFLTTLRASGPHGGPLQYCSATTDALAWVIEAVTGQRYHEALSTRLWSRLRTQDDAGITVDPGGFAFANGGFACTTRDLARVGQLLLDRGVVDGHQVVPEAFAADVLAGGDAVAAAGSHFQAVHEGGSYRSQWWVTGDDHGVVYGAGIHGQYLWVDPEAEVVVAKFGAHPEAVSAEALRQNAALMRWSVARHSR</sequence>
<dbReference type="PANTHER" id="PTHR43283">
    <property type="entry name" value="BETA-LACTAMASE-RELATED"/>
    <property type="match status" value="1"/>
</dbReference>
<keyword evidence="3" id="KW-1185">Reference proteome</keyword>
<evidence type="ECO:0000313" key="3">
    <source>
        <dbReference type="Proteomes" id="UP000077868"/>
    </source>
</evidence>
<proteinExistence type="predicted"/>
<dbReference type="EC" id="3.5.1.46" evidence="2"/>
<organism evidence="2 3">
    <name type="scientific">Nocardioides dokdonensis FR1436</name>
    <dbReference type="NCBI Taxonomy" id="1300347"/>
    <lineage>
        <taxon>Bacteria</taxon>
        <taxon>Bacillati</taxon>
        <taxon>Actinomycetota</taxon>
        <taxon>Actinomycetes</taxon>
        <taxon>Propionibacteriales</taxon>
        <taxon>Nocardioidaceae</taxon>
        <taxon>Nocardioides</taxon>
    </lineage>
</organism>
<evidence type="ECO:0000259" key="1">
    <source>
        <dbReference type="Pfam" id="PF00144"/>
    </source>
</evidence>
<dbReference type="SUPFAM" id="SSF56601">
    <property type="entry name" value="beta-lactamase/transpeptidase-like"/>
    <property type="match status" value="1"/>
</dbReference>
<dbReference type="STRING" id="1300347.I601_2859"/>
<dbReference type="PANTHER" id="PTHR43283:SF7">
    <property type="entry name" value="BETA-LACTAMASE-RELATED DOMAIN-CONTAINING PROTEIN"/>
    <property type="match status" value="1"/>
</dbReference>
<dbReference type="EMBL" id="CP015079">
    <property type="protein sequence ID" value="ANH39275.1"/>
    <property type="molecule type" value="Genomic_DNA"/>
</dbReference>
<dbReference type="Pfam" id="PF00144">
    <property type="entry name" value="Beta-lactamase"/>
    <property type="match status" value="1"/>
</dbReference>
<dbReference type="AlphaFoldDB" id="A0A1A9GPB2"/>